<dbReference type="AlphaFoldDB" id="A0AAD7J0N9"/>
<name>A0AAD7J0N9_9AGAR</name>
<protein>
    <recommendedName>
        <fullName evidence="3">EthD domain-containing protein</fullName>
    </recommendedName>
</protein>
<dbReference type="InterPro" id="IPR011008">
    <property type="entry name" value="Dimeric_a/b-barrel"/>
</dbReference>
<proteinExistence type="predicted"/>
<evidence type="ECO:0008006" key="3">
    <source>
        <dbReference type="Google" id="ProtNLM"/>
    </source>
</evidence>
<dbReference type="Proteomes" id="UP001215598">
    <property type="component" value="Unassembled WGS sequence"/>
</dbReference>
<gene>
    <name evidence="1" type="ORF">B0H16DRAFT_1545802</name>
</gene>
<comment type="caution">
    <text evidence="1">The sequence shown here is derived from an EMBL/GenBank/DDBJ whole genome shotgun (WGS) entry which is preliminary data.</text>
</comment>
<reference evidence="1" key="1">
    <citation type="submission" date="2023-03" db="EMBL/GenBank/DDBJ databases">
        <title>Massive genome expansion in bonnet fungi (Mycena s.s.) driven by repeated elements and novel gene families across ecological guilds.</title>
        <authorList>
            <consortium name="Lawrence Berkeley National Laboratory"/>
            <person name="Harder C.B."/>
            <person name="Miyauchi S."/>
            <person name="Viragh M."/>
            <person name="Kuo A."/>
            <person name="Thoen E."/>
            <person name="Andreopoulos B."/>
            <person name="Lu D."/>
            <person name="Skrede I."/>
            <person name="Drula E."/>
            <person name="Henrissat B."/>
            <person name="Morin E."/>
            <person name="Kohler A."/>
            <person name="Barry K."/>
            <person name="LaButti K."/>
            <person name="Morin E."/>
            <person name="Salamov A."/>
            <person name="Lipzen A."/>
            <person name="Mereny Z."/>
            <person name="Hegedus B."/>
            <person name="Baldrian P."/>
            <person name="Stursova M."/>
            <person name="Weitz H."/>
            <person name="Taylor A."/>
            <person name="Grigoriev I.V."/>
            <person name="Nagy L.G."/>
            <person name="Martin F."/>
            <person name="Kauserud H."/>
        </authorList>
    </citation>
    <scope>NUCLEOTIDE SEQUENCE</scope>
    <source>
        <strain evidence="1">CBHHK182m</strain>
    </source>
</reference>
<accession>A0AAD7J0N9</accession>
<keyword evidence="2" id="KW-1185">Reference proteome</keyword>
<dbReference type="EMBL" id="JARKIB010000058">
    <property type="protein sequence ID" value="KAJ7752570.1"/>
    <property type="molecule type" value="Genomic_DNA"/>
</dbReference>
<evidence type="ECO:0000313" key="1">
    <source>
        <dbReference type="EMBL" id="KAJ7752570.1"/>
    </source>
</evidence>
<sequence>MSIPPASQSLLLVQSIPAADIEPGKLNDWHATAHAAHLAMAGITSGLRYKAIDGKEPTWIALYDTTSTDLPPPSETEQEVVSRLVRNSYTLITSRTHPNTRPTAIPTDILYLFHLDFEPEREDEFNEWYDGEQTDLYMKVPGWLRVRRYRLHSYDDEQPQAPRRFFTLHEFNNPEFADTPEYMDLALGTERVREMTKAIVGIEFRVFELQRE</sequence>
<organism evidence="1 2">
    <name type="scientific">Mycena metata</name>
    <dbReference type="NCBI Taxonomy" id="1033252"/>
    <lineage>
        <taxon>Eukaryota</taxon>
        <taxon>Fungi</taxon>
        <taxon>Dikarya</taxon>
        <taxon>Basidiomycota</taxon>
        <taxon>Agaricomycotina</taxon>
        <taxon>Agaricomycetes</taxon>
        <taxon>Agaricomycetidae</taxon>
        <taxon>Agaricales</taxon>
        <taxon>Marasmiineae</taxon>
        <taxon>Mycenaceae</taxon>
        <taxon>Mycena</taxon>
    </lineage>
</organism>
<evidence type="ECO:0000313" key="2">
    <source>
        <dbReference type="Proteomes" id="UP001215598"/>
    </source>
</evidence>
<dbReference type="SUPFAM" id="SSF54909">
    <property type="entry name" value="Dimeric alpha+beta barrel"/>
    <property type="match status" value="1"/>
</dbReference>